<dbReference type="InterPro" id="IPR029000">
    <property type="entry name" value="Cyclophilin-like_dom_sf"/>
</dbReference>
<keyword evidence="2 5" id="KW-0378">Hydrolase</keyword>
<sequence length="246" mass="26171">MSLAPTPQVLPAGVDGFLIRFALRPDPQAMAAAQVMARQLETDTPDGAVEVAPALVSVLLRFDPARVDRDDLARSLAARARAIADRAPDAPDALRRWTIPAAFGGEYGPDLADVADRLGLSQQQAIDQLCNTDLHVLTIGFAPGQPYIGLLPEAWNLPRMADLNPRVPAGAVVVAVRQIVMFGAESATGWRQVACSGFRTFVPDRNPPMPLRAGDAIRYRPVTGDEMQSLSSAADGLGGAVLETLE</sequence>
<evidence type="ECO:0000313" key="5">
    <source>
        <dbReference type="EMBL" id="MCT4333957.1"/>
    </source>
</evidence>
<dbReference type="SMART" id="SM00796">
    <property type="entry name" value="AHS1"/>
    <property type="match status" value="1"/>
</dbReference>
<evidence type="ECO:0000256" key="1">
    <source>
        <dbReference type="ARBA" id="ARBA00022741"/>
    </source>
</evidence>
<dbReference type="SUPFAM" id="SSF50891">
    <property type="entry name" value="Cyclophilin-like"/>
    <property type="match status" value="1"/>
</dbReference>
<dbReference type="InterPro" id="IPR010016">
    <property type="entry name" value="PxpB"/>
</dbReference>
<organism evidence="5 6">
    <name type="scientific">Paracoccus maritimus</name>
    <dbReference type="NCBI Taxonomy" id="2933292"/>
    <lineage>
        <taxon>Bacteria</taxon>
        <taxon>Pseudomonadati</taxon>
        <taxon>Pseudomonadota</taxon>
        <taxon>Alphaproteobacteria</taxon>
        <taxon>Rhodobacterales</taxon>
        <taxon>Paracoccaceae</taxon>
        <taxon>Paracoccus</taxon>
    </lineage>
</organism>
<dbReference type="Gene3D" id="2.40.100.10">
    <property type="entry name" value="Cyclophilin-like"/>
    <property type="match status" value="1"/>
</dbReference>
<gene>
    <name evidence="5" type="ORF">MU516_13910</name>
</gene>
<dbReference type="SUPFAM" id="SSF160467">
    <property type="entry name" value="PH0987 N-terminal domain-like"/>
    <property type="match status" value="1"/>
</dbReference>
<dbReference type="RefSeq" id="WP_260277860.1">
    <property type="nucleotide sequence ID" value="NZ_JANAVZ010000008.1"/>
</dbReference>
<evidence type="ECO:0000259" key="4">
    <source>
        <dbReference type="SMART" id="SM00796"/>
    </source>
</evidence>
<comment type="caution">
    <text evidence="5">The sequence shown here is derived from an EMBL/GenBank/DDBJ whole genome shotgun (WGS) entry which is preliminary data.</text>
</comment>
<name>A0ABT2KBP0_9RHOB</name>
<accession>A0ABT2KBP0</accession>
<dbReference type="EMBL" id="JANAVZ010000008">
    <property type="protein sequence ID" value="MCT4333957.1"/>
    <property type="molecule type" value="Genomic_DNA"/>
</dbReference>
<dbReference type="InterPro" id="IPR003833">
    <property type="entry name" value="CT_C_D"/>
</dbReference>
<dbReference type="Gene3D" id="3.30.1360.40">
    <property type="match status" value="1"/>
</dbReference>
<evidence type="ECO:0000256" key="2">
    <source>
        <dbReference type="ARBA" id="ARBA00022801"/>
    </source>
</evidence>
<keyword evidence="3" id="KW-0067">ATP-binding</keyword>
<reference evidence="5 6" key="1">
    <citation type="submission" date="2022-04" db="EMBL/GenBank/DDBJ databases">
        <title>Paracoccus sp. YLB-12 draft genome sequence.</title>
        <authorList>
            <person name="Yu L."/>
        </authorList>
    </citation>
    <scope>NUCLEOTIDE SEQUENCE [LARGE SCALE GENOMIC DNA]</scope>
    <source>
        <strain evidence="5 6">YLB-12</strain>
    </source>
</reference>
<keyword evidence="1" id="KW-0547">Nucleotide-binding</keyword>
<dbReference type="Proteomes" id="UP001320702">
    <property type="component" value="Unassembled WGS sequence"/>
</dbReference>
<evidence type="ECO:0000313" key="6">
    <source>
        <dbReference type="Proteomes" id="UP001320702"/>
    </source>
</evidence>
<feature type="domain" description="Carboxyltransferase" evidence="4">
    <location>
        <begin position="7"/>
        <end position="211"/>
    </location>
</feature>
<proteinExistence type="predicted"/>
<dbReference type="PANTHER" id="PTHR34698:SF2">
    <property type="entry name" value="5-OXOPROLINASE SUBUNIT B"/>
    <property type="match status" value="1"/>
</dbReference>
<keyword evidence="6" id="KW-1185">Reference proteome</keyword>
<dbReference type="PANTHER" id="PTHR34698">
    <property type="entry name" value="5-OXOPROLINASE SUBUNIT B"/>
    <property type="match status" value="1"/>
</dbReference>
<evidence type="ECO:0000256" key="3">
    <source>
        <dbReference type="ARBA" id="ARBA00022840"/>
    </source>
</evidence>
<protein>
    <submittedName>
        <fullName evidence="5">Allophanate hydrolase subunit 1</fullName>
    </submittedName>
</protein>
<dbReference type="GO" id="GO:0016787">
    <property type="term" value="F:hydrolase activity"/>
    <property type="evidence" value="ECO:0007669"/>
    <property type="project" value="UniProtKB-KW"/>
</dbReference>
<dbReference type="Pfam" id="PF02682">
    <property type="entry name" value="CT_C_D"/>
    <property type="match status" value="1"/>
</dbReference>